<dbReference type="FunFam" id="3.30.50.10:FF:000007">
    <property type="entry name" value="Nitrogen regulatory AreA, N-terminal"/>
    <property type="match status" value="1"/>
</dbReference>
<feature type="compositionally biased region" description="Polar residues" evidence="7">
    <location>
        <begin position="285"/>
        <end position="295"/>
    </location>
</feature>
<feature type="region of interest" description="Disordered" evidence="7">
    <location>
        <begin position="555"/>
        <end position="583"/>
    </location>
</feature>
<feature type="compositionally biased region" description="Polar residues" evidence="7">
    <location>
        <begin position="263"/>
        <end position="272"/>
    </location>
</feature>
<dbReference type="PROSITE" id="PS50114">
    <property type="entry name" value="GATA_ZN_FINGER_2"/>
    <property type="match status" value="1"/>
</dbReference>
<dbReference type="InterPro" id="IPR039355">
    <property type="entry name" value="Transcription_factor_GATA"/>
</dbReference>
<dbReference type="InterPro" id="IPR013088">
    <property type="entry name" value="Znf_NHR/GATA"/>
</dbReference>
<feature type="compositionally biased region" description="Low complexity" evidence="7">
    <location>
        <begin position="170"/>
        <end position="186"/>
    </location>
</feature>
<evidence type="ECO:0000313" key="10">
    <source>
        <dbReference type="Proteomes" id="UP000590412"/>
    </source>
</evidence>
<feature type="compositionally biased region" description="Basic residues" evidence="7">
    <location>
        <begin position="187"/>
        <end position="198"/>
    </location>
</feature>
<accession>A0A8X7NQL0</accession>
<comment type="subcellular location">
    <subcellularLocation>
        <location evidence="1">Nucleus</location>
    </subcellularLocation>
</comment>
<feature type="compositionally biased region" description="Basic and acidic residues" evidence="7">
    <location>
        <begin position="315"/>
        <end position="343"/>
    </location>
</feature>
<evidence type="ECO:0000256" key="2">
    <source>
        <dbReference type="ARBA" id="ARBA00022723"/>
    </source>
</evidence>
<feature type="compositionally biased region" description="Low complexity" evidence="7">
    <location>
        <begin position="893"/>
        <end position="915"/>
    </location>
</feature>
<feature type="compositionally biased region" description="Low complexity" evidence="7">
    <location>
        <begin position="402"/>
        <end position="412"/>
    </location>
</feature>
<dbReference type="SMART" id="SM00401">
    <property type="entry name" value="ZnF_GATA"/>
    <property type="match status" value="1"/>
</dbReference>
<feature type="compositionally biased region" description="Low complexity" evidence="7">
    <location>
        <begin position="1"/>
        <end position="13"/>
    </location>
</feature>
<feature type="compositionally biased region" description="Low complexity" evidence="7">
    <location>
        <begin position="484"/>
        <end position="495"/>
    </location>
</feature>
<proteinExistence type="predicted"/>
<evidence type="ECO:0000256" key="1">
    <source>
        <dbReference type="ARBA" id="ARBA00004123"/>
    </source>
</evidence>
<feature type="region of interest" description="Disordered" evidence="7">
    <location>
        <begin position="170"/>
        <end position="201"/>
    </location>
</feature>
<feature type="compositionally biased region" description="Low complexity" evidence="7">
    <location>
        <begin position="273"/>
        <end position="284"/>
    </location>
</feature>
<feature type="region of interest" description="Disordered" evidence="7">
    <location>
        <begin position="226"/>
        <end position="344"/>
    </location>
</feature>
<keyword evidence="3 6" id="KW-0863">Zinc-finger</keyword>
<dbReference type="Pfam" id="PF00320">
    <property type="entry name" value="GATA"/>
    <property type="match status" value="1"/>
</dbReference>
<dbReference type="AlphaFoldDB" id="A0A8X7NQL0"/>
<dbReference type="GO" id="GO:0008270">
    <property type="term" value="F:zinc ion binding"/>
    <property type="evidence" value="ECO:0007669"/>
    <property type="project" value="UniProtKB-KW"/>
</dbReference>
<reference evidence="9" key="1">
    <citation type="submission" date="2020-03" db="EMBL/GenBank/DDBJ databases">
        <title>FDA dAtabase for Regulatory Grade micrObial Sequences (FDA-ARGOS): Supporting development and validation of Infectious Disease Dx tests.</title>
        <authorList>
            <person name="Campos J."/>
            <person name="Goldberg B."/>
            <person name="Tallon L."/>
            <person name="Sadzewicz L."/>
            <person name="Vavikolanu K."/>
            <person name="Mehta A."/>
            <person name="Aluvathingal J."/>
            <person name="Nadendla S."/>
            <person name="Nandy P."/>
            <person name="Geyer C."/>
            <person name="Yan Y."/>
            <person name="Sichtig H."/>
        </authorList>
    </citation>
    <scope>NUCLEOTIDE SEQUENCE [LARGE SCALE GENOMIC DNA]</scope>
    <source>
        <strain evidence="9">FDAARGOS_652</strain>
    </source>
</reference>
<name>A0A8X7NQL0_CANPA</name>
<feature type="compositionally biased region" description="Low complexity" evidence="7">
    <location>
        <begin position="303"/>
        <end position="314"/>
    </location>
</feature>
<organism evidence="9 10">
    <name type="scientific">Candida parapsilosis</name>
    <name type="common">Yeast</name>
    <dbReference type="NCBI Taxonomy" id="5480"/>
    <lineage>
        <taxon>Eukaryota</taxon>
        <taxon>Fungi</taxon>
        <taxon>Dikarya</taxon>
        <taxon>Ascomycota</taxon>
        <taxon>Saccharomycotina</taxon>
        <taxon>Pichiomycetes</taxon>
        <taxon>Debaryomycetaceae</taxon>
        <taxon>Candida/Lodderomyces clade</taxon>
        <taxon>Candida</taxon>
    </lineage>
</organism>
<keyword evidence="5" id="KW-0539">Nucleus</keyword>
<feature type="compositionally biased region" description="Polar residues" evidence="7">
    <location>
        <begin position="226"/>
        <end position="254"/>
    </location>
</feature>
<feature type="region of interest" description="Disordered" evidence="7">
    <location>
        <begin position="1"/>
        <end position="111"/>
    </location>
</feature>
<evidence type="ECO:0000256" key="6">
    <source>
        <dbReference type="PROSITE-ProRule" id="PRU00094"/>
    </source>
</evidence>
<feature type="compositionally biased region" description="Low complexity" evidence="7">
    <location>
        <begin position="48"/>
        <end position="68"/>
    </location>
</feature>
<dbReference type="Proteomes" id="UP000590412">
    <property type="component" value="Unassembled WGS sequence"/>
</dbReference>
<evidence type="ECO:0000256" key="5">
    <source>
        <dbReference type="ARBA" id="ARBA00023242"/>
    </source>
</evidence>
<evidence type="ECO:0000256" key="4">
    <source>
        <dbReference type="ARBA" id="ARBA00022833"/>
    </source>
</evidence>
<evidence type="ECO:0000313" key="9">
    <source>
        <dbReference type="EMBL" id="KAF6057855.1"/>
    </source>
</evidence>
<dbReference type="PRINTS" id="PR00619">
    <property type="entry name" value="GATAZNFINGER"/>
</dbReference>
<protein>
    <submittedName>
        <fullName evidence="9">GATA zinc finger family protein</fullName>
    </submittedName>
</protein>
<feature type="region of interest" description="Disordered" evidence="7">
    <location>
        <begin position="395"/>
        <end position="415"/>
    </location>
</feature>
<feature type="compositionally biased region" description="Low complexity" evidence="7">
    <location>
        <begin position="505"/>
        <end position="525"/>
    </location>
</feature>
<keyword evidence="2" id="KW-0479">Metal-binding</keyword>
<feature type="region of interest" description="Disordered" evidence="7">
    <location>
        <begin position="820"/>
        <end position="844"/>
    </location>
</feature>
<gene>
    <name evidence="9" type="ORF">FOB60_002410</name>
</gene>
<dbReference type="Gene3D" id="3.30.50.10">
    <property type="entry name" value="Erythroid Transcription Factor GATA-1, subunit A"/>
    <property type="match status" value="1"/>
</dbReference>
<feature type="compositionally biased region" description="Low complexity" evidence="7">
    <location>
        <begin position="735"/>
        <end position="777"/>
    </location>
</feature>
<dbReference type="GO" id="GO:0005634">
    <property type="term" value="C:nucleus"/>
    <property type="evidence" value="ECO:0007669"/>
    <property type="project" value="UniProtKB-SubCell"/>
</dbReference>
<dbReference type="GO" id="GO:0045944">
    <property type="term" value="P:positive regulation of transcription by RNA polymerase II"/>
    <property type="evidence" value="ECO:0007669"/>
    <property type="project" value="TreeGrafter"/>
</dbReference>
<dbReference type="GO" id="GO:0000981">
    <property type="term" value="F:DNA-binding transcription factor activity, RNA polymerase II-specific"/>
    <property type="evidence" value="ECO:0007669"/>
    <property type="project" value="TreeGrafter"/>
</dbReference>
<dbReference type="EMBL" id="JABWAB010000003">
    <property type="protein sequence ID" value="KAF6057855.1"/>
    <property type="molecule type" value="Genomic_DNA"/>
</dbReference>
<keyword evidence="4" id="KW-0862">Zinc</keyword>
<evidence type="ECO:0000256" key="3">
    <source>
        <dbReference type="ARBA" id="ARBA00022771"/>
    </source>
</evidence>
<feature type="compositionally biased region" description="Low complexity" evidence="7">
    <location>
        <begin position="84"/>
        <end position="111"/>
    </location>
</feature>
<feature type="domain" description="GATA-type" evidence="8">
    <location>
        <begin position="345"/>
        <end position="398"/>
    </location>
</feature>
<dbReference type="SUPFAM" id="SSF57716">
    <property type="entry name" value="Glucocorticoid receptor-like (DNA-binding domain)"/>
    <property type="match status" value="1"/>
</dbReference>
<dbReference type="GO" id="GO:0000978">
    <property type="term" value="F:RNA polymerase II cis-regulatory region sequence-specific DNA binding"/>
    <property type="evidence" value="ECO:0007669"/>
    <property type="project" value="TreeGrafter"/>
</dbReference>
<dbReference type="CDD" id="cd00202">
    <property type="entry name" value="ZnF_GATA"/>
    <property type="match status" value="1"/>
</dbReference>
<feature type="compositionally biased region" description="Basic residues" evidence="7">
    <location>
        <begin position="778"/>
        <end position="791"/>
    </location>
</feature>
<evidence type="ECO:0000256" key="7">
    <source>
        <dbReference type="SAM" id="MobiDB-lite"/>
    </source>
</evidence>
<feature type="region of interest" description="Disordered" evidence="7">
    <location>
        <begin position="484"/>
        <end position="525"/>
    </location>
</feature>
<feature type="region of interest" description="Disordered" evidence="7">
    <location>
        <begin position="870"/>
        <end position="915"/>
    </location>
</feature>
<dbReference type="PANTHER" id="PTHR10071">
    <property type="entry name" value="TRANSCRIPTION FACTOR GATA FAMILY MEMBER"/>
    <property type="match status" value="1"/>
</dbReference>
<comment type="caution">
    <text evidence="9">The sequence shown here is derived from an EMBL/GenBank/DDBJ whole genome shotgun (WGS) entry which is preliminary data.</text>
</comment>
<dbReference type="PANTHER" id="PTHR10071:SF281">
    <property type="entry name" value="BOX A-BINDING FACTOR-RELATED"/>
    <property type="match status" value="1"/>
</dbReference>
<dbReference type="GO" id="GO:0000122">
    <property type="term" value="P:negative regulation of transcription by RNA polymerase II"/>
    <property type="evidence" value="ECO:0007669"/>
    <property type="project" value="TreeGrafter"/>
</dbReference>
<dbReference type="PROSITE" id="PS00344">
    <property type="entry name" value="GATA_ZN_FINGER_1"/>
    <property type="match status" value="1"/>
</dbReference>
<sequence length="975" mass="106254">MSTRTTTNASVTTEGIEGSNNKTGGGLMSHNHFGAPPLPTSNSHSQPTTSTTKAAANISSSSSSSSSATEEDTNYQSRHNRTPQSSLQRSQSQHSPGSHDTSTSASSSFDPGPSLVDIFYSAKKLLNLQPRVENRQLRKSNSKTQLSHMKNNVYNEQHYNFSISPDFRQQLTSHQSGQQHTSQPPHQQHRHHHHRHVHLSGTNEDTFDLLSPLSIDELQNTSALKPIFSSPSKRNVEKSNTPSLPQRNGSNGENSMDIDMEPPNSTESKSPTSDQSSCSRNNSSACGTSATSSVASDVEATATKPKSNLTSSLSKLKELKQEKKTGSTEEKEEEKEPTKKETEAQAIKTSCFNCKTEKTPLWRKDTDGNTLCNACGLFLKLHGTTRPLSLKTDVIKKRNSRKSSSSAMSSSAPRTLNIASAQHLNSRNGDGATIFKRHTPIAIAPNTNGFASSLPNQFSNSFGGGSNSLQNSRLKNVMILPKTSSSTSLSNKSIPIPQSRNNDVSSPTSAASSANSSYSYTINNNQPFKRKKSEVNIPATIEQAGVMSASSFNNRNNAAGFPSSASLNHQSQQSQQPASAMSMSNIPSSIKRTNSLVSSSSLSRRTSLVNISRKNTVSVSTPTNSLTSNNINMLNQRFPQSNYFDTPQEFQQRPQISRHNSNTTLMHTHSQGHSFGGNVHENGGVETPNSLNSPNSFLVGSFNQHETPNSIPATPMNVVGMLPSSIPNASTTSMLSAQMKQSQSKQSSQKQQQKSQSSQHYSQKQQLQQSQPLQFQQHHQKHNHHYQHHHQPYGQDVHSKQLKLLEQYRASKPPIVQHEGIDDESMMLGDGNHNNNSTDNDFIPSVPEVDPDMIDATMSMIDEEFFRNYTSLHNDDDGGDEEPDGFAVPGLASQDSSQLPSQLSSQLPSTQISPSKISIAAPKSTQFTSTNDAFAMQMHTTSTTTTTNGFGSKGNGAGMATTPDYKDLDWLKFEM</sequence>
<feature type="region of interest" description="Disordered" evidence="7">
    <location>
        <begin position="732"/>
        <end position="797"/>
    </location>
</feature>
<dbReference type="InterPro" id="IPR000679">
    <property type="entry name" value="Znf_GATA"/>
</dbReference>
<evidence type="ECO:0000259" key="8">
    <source>
        <dbReference type="PROSITE" id="PS50114"/>
    </source>
</evidence>